<gene>
    <name evidence="2" type="ORF">M404DRAFT_308157</name>
</gene>
<proteinExistence type="predicted"/>
<reference evidence="3" key="2">
    <citation type="submission" date="2015-01" db="EMBL/GenBank/DDBJ databases">
        <title>Evolutionary Origins and Diversification of the Mycorrhizal Mutualists.</title>
        <authorList>
            <consortium name="DOE Joint Genome Institute"/>
            <consortium name="Mycorrhizal Genomics Consortium"/>
            <person name="Kohler A."/>
            <person name="Kuo A."/>
            <person name="Nagy L.G."/>
            <person name="Floudas D."/>
            <person name="Copeland A."/>
            <person name="Barry K.W."/>
            <person name="Cichocki N."/>
            <person name="Veneault-Fourrey C."/>
            <person name="LaButti K."/>
            <person name="Lindquist E.A."/>
            <person name="Lipzen A."/>
            <person name="Lundell T."/>
            <person name="Morin E."/>
            <person name="Murat C."/>
            <person name="Riley R."/>
            <person name="Ohm R."/>
            <person name="Sun H."/>
            <person name="Tunlid A."/>
            <person name="Henrissat B."/>
            <person name="Grigoriev I.V."/>
            <person name="Hibbett D.S."/>
            <person name="Martin F."/>
        </authorList>
    </citation>
    <scope>NUCLEOTIDE SEQUENCE [LARGE SCALE GENOMIC DNA]</scope>
    <source>
        <strain evidence="3">Marx 270</strain>
    </source>
</reference>
<evidence type="ECO:0000256" key="1">
    <source>
        <dbReference type="SAM" id="Phobius"/>
    </source>
</evidence>
<keyword evidence="1" id="KW-0472">Membrane</keyword>
<reference evidence="2 3" key="1">
    <citation type="submission" date="2014-04" db="EMBL/GenBank/DDBJ databases">
        <authorList>
            <consortium name="DOE Joint Genome Institute"/>
            <person name="Kuo A."/>
            <person name="Kohler A."/>
            <person name="Costa M.D."/>
            <person name="Nagy L.G."/>
            <person name="Floudas D."/>
            <person name="Copeland A."/>
            <person name="Barry K.W."/>
            <person name="Cichocki N."/>
            <person name="Veneault-Fourrey C."/>
            <person name="LaButti K."/>
            <person name="Lindquist E.A."/>
            <person name="Lipzen A."/>
            <person name="Lundell T."/>
            <person name="Morin E."/>
            <person name="Murat C."/>
            <person name="Sun H."/>
            <person name="Tunlid A."/>
            <person name="Henrissat B."/>
            <person name="Grigoriev I.V."/>
            <person name="Hibbett D.S."/>
            <person name="Martin F."/>
            <person name="Nordberg H.P."/>
            <person name="Cantor M.N."/>
            <person name="Hua S.X."/>
        </authorList>
    </citation>
    <scope>NUCLEOTIDE SEQUENCE [LARGE SCALE GENOMIC DNA]</scope>
    <source>
        <strain evidence="2 3">Marx 270</strain>
    </source>
</reference>
<name>A0A0C3JJ51_PISTI</name>
<evidence type="ECO:0000313" key="2">
    <source>
        <dbReference type="EMBL" id="KIO09133.1"/>
    </source>
</evidence>
<accession>A0A0C3JJ51</accession>
<evidence type="ECO:0000313" key="3">
    <source>
        <dbReference type="Proteomes" id="UP000054217"/>
    </source>
</evidence>
<organism evidence="2 3">
    <name type="scientific">Pisolithus tinctorius Marx 270</name>
    <dbReference type="NCBI Taxonomy" id="870435"/>
    <lineage>
        <taxon>Eukaryota</taxon>
        <taxon>Fungi</taxon>
        <taxon>Dikarya</taxon>
        <taxon>Basidiomycota</taxon>
        <taxon>Agaricomycotina</taxon>
        <taxon>Agaricomycetes</taxon>
        <taxon>Agaricomycetidae</taxon>
        <taxon>Boletales</taxon>
        <taxon>Sclerodermatineae</taxon>
        <taxon>Pisolithaceae</taxon>
        <taxon>Pisolithus</taxon>
    </lineage>
</organism>
<dbReference type="AlphaFoldDB" id="A0A0C3JJ51"/>
<keyword evidence="1" id="KW-0812">Transmembrane</keyword>
<dbReference type="HOGENOM" id="CLU_1696226_0_0_1"/>
<sequence length="155" mass="17516">MTQVTKTTYHVSKYLPNVAYHWGKSQPGSILFFGLVYMHVALLVMFICGARLQERPSTTETALQWCAVVERPHCELGIRFTRFIFACTPTYDETKGKKKASGRLCLHKENAHSSIDPSARTRYTKQRVKRSDQVGVDTRSACAPGLCMCENIIKV</sequence>
<keyword evidence="3" id="KW-1185">Reference proteome</keyword>
<feature type="transmembrane region" description="Helical" evidence="1">
    <location>
        <begin position="30"/>
        <end position="50"/>
    </location>
</feature>
<protein>
    <submittedName>
        <fullName evidence="2">Uncharacterized protein</fullName>
    </submittedName>
</protein>
<dbReference type="Proteomes" id="UP000054217">
    <property type="component" value="Unassembled WGS sequence"/>
</dbReference>
<dbReference type="EMBL" id="KN831955">
    <property type="protein sequence ID" value="KIO09133.1"/>
    <property type="molecule type" value="Genomic_DNA"/>
</dbReference>
<keyword evidence="1" id="KW-1133">Transmembrane helix</keyword>
<dbReference type="InParanoid" id="A0A0C3JJ51"/>